<dbReference type="Pfam" id="PF00067">
    <property type="entry name" value="p450"/>
    <property type="match status" value="1"/>
</dbReference>
<feature type="binding site" description="axial binding residue" evidence="5">
    <location>
        <position position="463"/>
    </location>
    <ligand>
        <name>heme</name>
        <dbReference type="ChEBI" id="CHEBI:30413"/>
    </ligand>
    <ligandPart>
        <name>Fe</name>
        <dbReference type="ChEBI" id="CHEBI:18248"/>
    </ligandPart>
</feature>
<keyword evidence="5" id="KW-0349">Heme</keyword>
<evidence type="ECO:0000256" key="3">
    <source>
        <dbReference type="ARBA" id="ARBA00022723"/>
    </source>
</evidence>
<dbReference type="PRINTS" id="PR00385">
    <property type="entry name" value="P450"/>
</dbReference>
<dbReference type="AlphaFoldDB" id="W9XI09"/>
<comment type="cofactor">
    <cofactor evidence="1 5">
        <name>heme</name>
        <dbReference type="ChEBI" id="CHEBI:30413"/>
    </cofactor>
</comment>
<evidence type="ECO:0000256" key="6">
    <source>
        <dbReference type="SAM" id="Phobius"/>
    </source>
</evidence>
<dbReference type="SUPFAM" id="SSF48264">
    <property type="entry name" value="Cytochrome P450"/>
    <property type="match status" value="1"/>
</dbReference>
<dbReference type="EMBL" id="AMGY01000011">
    <property type="protein sequence ID" value="EXJ76980.1"/>
    <property type="molecule type" value="Genomic_DNA"/>
</dbReference>
<dbReference type="CDD" id="cd11060">
    <property type="entry name" value="CYP57A1-like"/>
    <property type="match status" value="1"/>
</dbReference>
<dbReference type="GO" id="GO:0020037">
    <property type="term" value="F:heme binding"/>
    <property type="evidence" value="ECO:0007669"/>
    <property type="project" value="InterPro"/>
</dbReference>
<dbReference type="RefSeq" id="XP_007738418.1">
    <property type="nucleotide sequence ID" value="XM_007740228.1"/>
</dbReference>
<dbReference type="GeneID" id="19174218"/>
<dbReference type="Proteomes" id="UP000019478">
    <property type="component" value="Unassembled WGS sequence"/>
</dbReference>
<comment type="caution">
    <text evidence="7">The sequence shown here is derived from an EMBL/GenBank/DDBJ whole genome shotgun (WGS) entry which is preliminary data.</text>
</comment>
<evidence type="ECO:0000256" key="1">
    <source>
        <dbReference type="ARBA" id="ARBA00001971"/>
    </source>
</evidence>
<dbReference type="GO" id="GO:0005506">
    <property type="term" value="F:iron ion binding"/>
    <property type="evidence" value="ECO:0007669"/>
    <property type="project" value="InterPro"/>
</dbReference>
<dbReference type="GO" id="GO:0016705">
    <property type="term" value="F:oxidoreductase activity, acting on paired donors, with incorporation or reduction of molecular oxygen"/>
    <property type="evidence" value="ECO:0007669"/>
    <property type="project" value="InterPro"/>
</dbReference>
<keyword evidence="6" id="KW-0472">Membrane</keyword>
<evidence type="ECO:0000256" key="2">
    <source>
        <dbReference type="ARBA" id="ARBA00010617"/>
    </source>
</evidence>
<dbReference type="GO" id="GO:0004497">
    <property type="term" value="F:monooxygenase activity"/>
    <property type="evidence" value="ECO:0007669"/>
    <property type="project" value="InterPro"/>
</dbReference>
<dbReference type="PANTHER" id="PTHR24305:SF168">
    <property type="entry name" value="P450, PUTATIVE (EUROFUNG)-RELATED"/>
    <property type="match status" value="1"/>
</dbReference>
<evidence type="ECO:0000313" key="8">
    <source>
        <dbReference type="Proteomes" id="UP000019478"/>
    </source>
</evidence>
<gene>
    <name evidence="7" type="ORF">A1O3_10137</name>
</gene>
<dbReference type="Gene3D" id="1.10.630.10">
    <property type="entry name" value="Cytochrome P450"/>
    <property type="match status" value="1"/>
</dbReference>
<evidence type="ECO:0000256" key="4">
    <source>
        <dbReference type="ARBA" id="ARBA00023004"/>
    </source>
</evidence>
<keyword evidence="4 5" id="KW-0408">Iron</keyword>
<dbReference type="PRINTS" id="PR00465">
    <property type="entry name" value="EP450IV"/>
</dbReference>
<dbReference type="STRING" id="1182542.W9XI09"/>
<keyword evidence="3 5" id="KW-0479">Metal-binding</keyword>
<feature type="transmembrane region" description="Helical" evidence="6">
    <location>
        <begin position="6"/>
        <end position="23"/>
    </location>
</feature>
<dbReference type="InterPro" id="IPR002403">
    <property type="entry name" value="Cyt_P450_E_grp-IV"/>
</dbReference>
<keyword evidence="8" id="KW-1185">Reference proteome</keyword>
<sequence length="518" mass="58427">MAAITPYLIGYVLFFLGAALFVFQTFRYWQRLRHIPGPPGWAWTVIPLFRLHVQGAIYDKFGELSKQYGPLVRIAPNTLLVSDPNVLRRMSAARSPYTRADWYIAMRLNPGQDNVLSQRSEEKHDDLRRRMVHGYSGKENLTLEKDIDDCVLELVGLIERKYLSEPSSGRLVPMDLAQKIQFFTSDIMSKLSFDTKFHDLRDDADNLGYIHEIDTMFPRIFSTCTIPKVIEFLTDVGFLGLFAPSANSNLGLGKVQAITKEQTAKRFDVEGKPKADKDYRDMLGSFIRHGLTMKEAESESVMQLAAGSDTSATGMRATLRCIISSPSTYAKLMAEIDEAIASGKIPSDENQVISNTNAKELPYLQACIKEGLRWYPPIAGMLAKKVPPAGDTVCGYFVPGGTSMAYSAKAVHHSPALFGPDEEAFRPERWILTQDGGDEPSAEKLKLMEQNNELIFGYGKYLCLGKSVAMIELNKVYVELLRRFQFSLMNPLDAWKTRCFGIHFQKDMWVTVKRRPKP</sequence>
<evidence type="ECO:0008006" key="9">
    <source>
        <dbReference type="Google" id="ProtNLM"/>
    </source>
</evidence>
<protein>
    <recommendedName>
        <fullName evidence="9">Cytochrome P450 oxidoreductase</fullName>
    </recommendedName>
</protein>
<comment type="similarity">
    <text evidence="2">Belongs to the cytochrome P450 family.</text>
</comment>
<dbReference type="PANTHER" id="PTHR24305">
    <property type="entry name" value="CYTOCHROME P450"/>
    <property type="match status" value="1"/>
</dbReference>
<organism evidence="7 8">
    <name type="scientific">Capronia epimyces CBS 606.96</name>
    <dbReference type="NCBI Taxonomy" id="1182542"/>
    <lineage>
        <taxon>Eukaryota</taxon>
        <taxon>Fungi</taxon>
        <taxon>Dikarya</taxon>
        <taxon>Ascomycota</taxon>
        <taxon>Pezizomycotina</taxon>
        <taxon>Eurotiomycetes</taxon>
        <taxon>Chaetothyriomycetidae</taxon>
        <taxon>Chaetothyriales</taxon>
        <taxon>Herpotrichiellaceae</taxon>
        <taxon>Capronia</taxon>
    </lineage>
</organism>
<dbReference type="InterPro" id="IPR050121">
    <property type="entry name" value="Cytochrome_P450_monoxygenase"/>
</dbReference>
<evidence type="ECO:0000256" key="5">
    <source>
        <dbReference type="PIRSR" id="PIRSR602403-1"/>
    </source>
</evidence>
<dbReference type="OrthoDB" id="3934656at2759"/>
<proteinExistence type="inferred from homology"/>
<dbReference type="InterPro" id="IPR036396">
    <property type="entry name" value="Cyt_P450_sf"/>
</dbReference>
<reference evidence="7 8" key="1">
    <citation type="submission" date="2013-03" db="EMBL/GenBank/DDBJ databases">
        <title>The Genome Sequence of Capronia epimyces CBS 606.96.</title>
        <authorList>
            <consortium name="The Broad Institute Genomics Platform"/>
            <person name="Cuomo C."/>
            <person name="de Hoog S."/>
            <person name="Gorbushina A."/>
            <person name="Walker B."/>
            <person name="Young S.K."/>
            <person name="Zeng Q."/>
            <person name="Gargeya S."/>
            <person name="Fitzgerald M."/>
            <person name="Haas B."/>
            <person name="Abouelleil A."/>
            <person name="Allen A.W."/>
            <person name="Alvarado L."/>
            <person name="Arachchi H.M."/>
            <person name="Berlin A.M."/>
            <person name="Chapman S.B."/>
            <person name="Gainer-Dewar J."/>
            <person name="Goldberg J."/>
            <person name="Griggs A."/>
            <person name="Gujja S."/>
            <person name="Hansen M."/>
            <person name="Howarth C."/>
            <person name="Imamovic A."/>
            <person name="Ireland A."/>
            <person name="Larimer J."/>
            <person name="McCowan C."/>
            <person name="Murphy C."/>
            <person name="Pearson M."/>
            <person name="Poon T.W."/>
            <person name="Priest M."/>
            <person name="Roberts A."/>
            <person name="Saif S."/>
            <person name="Shea T."/>
            <person name="Sisk P."/>
            <person name="Sykes S."/>
            <person name="Wortman J."/>
            <person name="Nusbaum C."/>
            <person name="Birren B."/>
        </authorList>
    </citation>
    <scope>NUCLEOTIDE SEQUENCE [LARGE SCALE GENOMIC DNA]</scope>
    <source>
        <strain evidence="7 8">CBS 606.96</strain>
    </source>
</reference>
<evidence type="ECO:0000313" key="7">
    <source>
        <dbReference type="EMBL" id="EXJ76980.1"/>
    </source>
</evidence>
<dbReference type="HOGENOM" id="CLU_001570_14_0_1"/>
<keyword evidence="6" id="KW-0812">Transmembrane</keyword>
<keyword evidence="6" id="KW-1133">Transmembrane helix</keyword>
<accession>W9XI09</accession>
<name>W9XI09_9EURO</name>
<dbReference type="InterPro" id="IPR001128">
    <property type="entry name" value="Cyt_P450"/>
</dbReference>
<dbReference type="eggNOG" id="KOG0158">
    <property type="taxonomic scope" value="Eukaryota"/>
</dbReference>